<gene>
    <name evidence="1" type="ORF">ITX44_03810</name>
</gene>
<keyword evidence="2" id="KW-1185">Reference proteome</keyword>
<protein>
    <submittedName>
        <fullName evidence="1">Uncharacterized protein</fullName>
    </submittedName>
</protein>
<proteinExistence type="predicted"/>
<comment type="caution">
    <text evidence="1">The sequence shown here is derived from an EMBL/GenBank/DDBJ whole genome shotgun (WGS) entry which is preliminary data.</text>
</comment>
<evidence type="ECO:0000313" key="1">
    <source>
        <dbReference type="EMBL" id="MBM9503670.1"/>
    </source>
</evidence>
<dbReference type="Proteomes" id="UP000749040">
    <property type="component" value="Unassembled WGS sequence"/>
</dbReference>
<evidence type="ECO:0000313" key="2">
    <source>
        <dbReference type="Proteomes" id="UP000749040"/>
    </source>
</evidence>
<organism evidence="1 2">
    <name type="scientific">Actinacidiphila acididurans</name>
    <dbReference type="NCBI Taxonomy" id="2784346"/>
    <lineage>
        <taxon>Bacteria</taxon>
        <taxon>Bacillati</taxon>
        <taxon>Actinomycetota</taxon>
        <taxon>Actinomycetes</taxon>
        <taxon>Kitasatosporales</taxon>
        <taxon>Streptomycetaceae</taxon>
        <taxon>Actinacidiphila</taxon>
    </lineage>
</organism>
<accession>A0ABS2TJZ8</accession>
<sequence>MTAVLLFPDDPGQPRALAVLGGPGPAGTGPAPTVVQVVRADTGAVTVDRHLRVEADADAPDPWRVVADVLVTRGGPQQVTELARHHPGALVVAAHDGPDCWLLLGSPRDSRVRACWRRPDPGTAAGTDPPWPVWASLVHSWLVAGIPAETVRTSSALLLGPTGSAETAVREEVGVMQEAWQGHW</sequence>
<dbReference type="EMBL" id="JADKYB010000002">
    <property type="protein sequence ID" value="MBM9503670.1"/>
    <property type="molecule type" value="Genomic_DNA"/>
</dbReference>
<dbReference type="RefSeq" id="WP_205355542.1">
    <property type="nucleotide sequence ID" value="NZ_JADKYB010000002.1"/>
</dbReference>
<name>A0ABS2TJZ8_9ACTN</name>
<reference evidence="1 2" key="1">
    <citation type="submission" date="2021-01" db="EMBL/GenBank/DDBJ databases">
        <title>Streptomyces acididurans sp. nov., isolated from a peat swamp forest soil.</title>
        <authorList>
            <person name="Chantavorakit T."/>
            <person name="Duangmal K."/>
        </authorList>
    </citation>
    <scope>NUCLEOTIDE SEQUENCE [LARGE SCALE GENOMIC DNA]</scope>
    <source>
        <strain evidence="1 2">KK5PA1</strain>
    </source>
</reference>